<dbReference type="PANTHER" id="PTHR35530:SF1">
    <property type="entry name" value="2-HYDROXYMUCONATE TAUTOMERASE"/>
    <property type="match status" value="1"/>
</dbReference>
<dbReference type="GO" id="GO:0016853">
    <property type="term" value="F:isomerase activity"/>
    <property type="evidence" value="ECO:0007669"/>
    <property type="project" value="UniProtKB-KW"/>
</dbReference>
<name>A0A2L0HCH0_RHIFR</name>
<dbReference type="Pfam" id="PF01361">
    <property type="entry name" value="Tautomerase"/>
    <property type="match status" value="1"/>
</dbReference>
<keyword evidence="2" id="KW-0413">Isomerase</keyword>
<dbReference type="Proteomes" id="UP000239340">
    <property type="component" value="Plasmid pSfreNXT3a"/>
</dbReference>
<keyword evidence="4" id="KW-0614">Plasmid</keyword>
<reference evidence="4 5" key="1">
    <citation type="submission" date="2017-10" db="EMBL/GenBank/DDBJ databases">
        <title>Analysis of the genome sequences of Rhizobium populations associated to common bean (phaseolus vulgaris).</title>
        <authorList>
            <person name="Bustos P."/>
            <person name="Santamaria R.I."/>
            <person name="Miranda-Sanchez F."/>
            <person name="Perez-Carrascal O."/>
            <person name="Juarez S."/>
            <person name="Lozano L."/>
            <person name="Martinez-Flores I."/>
            <person name="Vinuesa P."/>
            <person name="Martinez-Romero E."/>
            <person name="Cevallos M.A."/>
            <person name="Romero D."/>
            <person name="Davila G."/>
            <person name="Gonzalez V."/>
        </authorList>
    </citation>
    <scope>NUCLEOTIDE SEQUENCE [LARGE SCALE GENOMIC DNA]</scope>
    <source>
        <strain evidence="4 5">NXT3</strain>
        <plasmid evidence="5">Plasmid psfrenxt3a</plasmid>
    </source>
</reference>
<dbReference type="Gene3D" id="3.30.429.10">
    <property type="entry name" value="Macrophage Migration Inhibitory Factor"/>
    <property type="match status" value="1"/>
</dbReference>
<dbReference type="SUPFAM" id="SSF55331">
    <property type="entry name" value="Tautomerase/MIF"/>
    <property type="match status" value="1"/>
</dbReference>
<dbReference type="AlphaFoldDB" id="A0A2L0HCH0"/>
<gene>
    <name evidence="4" type="ORF">NXT3_PA00177</name>
</gene>
<evidence type="ECO:0000256" key="1">
    <source>
        <dbReference type="ARBA" id="ARBA00006723"/>
    </source>
</evidence>
<organism evidence="4 5">
    <name type="scientific">Rhizobium fredii</name>
    <name type="common">Sinorhizobium fredii</name>
    <dbReference type="NCBI Taxonomy" id="380"/>
    <lineage>
        <taxon>Bacteria</taxon>
        <taxon>Pseudomonadati</taxon>
        <taxon>Pseudomonadota</taxon>
        <taxon>Alphaproteobacteria</taxon>
        <taxon>Hyphomicrobiales</taxon>
        <taxon>Rhizobiaceae</taxon>
        <taxon>Sinorhizobium/Ensifer group</taxon>
        <taxon>Sinorhizobium</taxon>
    </lineage>
</organism>
<evidence type="ECO:0000313" key="4">
    <source>
        <dbReference type="EMBL" id="AUX78469.1"/>
    </source>
</evidence>
<geneLocation type="plasmid" evidence="5">
    <name>psfrenxt3a</name>
</geneLocation>
<sequence length="63" mass="6926">MPILKVEMLSGRTREQKRELAKALTAEMARVTGNRPETIQVIFAETSSASWATGGILLDEQGH</sequence>
<feature type="domain" description="4-oxalocrotonate tautomerase-like" evidence="3">
    <location>
        <begin position="2"/>
        <end position="56"/>
    </location>
</feature>
<dbReference type="InterPro" id="IPR014347">
    <property type="entry name" value="Tautomerase/MIF_sf"/>
</dbReference>
<evidence type="ECO:0000259" key="3">
    <source>
        <dbReference type="Pfam" id="PF01361"/>
    </source>
</evidence>
<dbReference type="InterPro" id="IPR004370">
    <property type="entry name" value="4-OT-like_dom"/>
</dbReference>
<accession>A0A2L0HCH0</accession>
<evidence type="ECO:0000313" key="5">
    <source>
        <dbReference type="Proteomes" id="UP000239340"/>
    </source>
</evidence>
<proteinExistence type="inferred from homology"/>
<dbReference type="PANTHER" id="PTHR35530">
    <property type="entry name" value="TAUTOMERASE-RELATED"/>
    <property type="match status" value="1"/>
</dbReference>
<dbReference type="EMBL" id="CP024308">
    <property type="protein sequence ID" value="AUX78469.1"/>
    <property type="molecule type" value="Genomic_DNA"/>
</dbReference>
<comment type="similarity">
    <text evidence="1">Belongs to the 4-oxalocrotonate tautomerase family.</text>
</comment>
<protein>
    <submittedName>
        <fullName evidence="4">4-oxalocrotonate tautomerase domain-containing protein</fullName>
    </submittedName>
</protein>
<evidence type="ECO:0000256" key="2">
    <source>
        <dbReference type="ARBA" id="ARBA00023235"/>
    </source>
</evidence>